<name>A0A9P5K307_COLSI</name>
<evidence type="ECO:0000313" key="8">
    <source>
        <dbReference type="Proteomes" id="UP000711996"/>
    </source>
</evidence>
<organism evidence="7 8">
    <name type="scientific">Colletotrichum siamense</name>
    <name type="common">Anthracnose fungus</name>
    <dbReference type="NCBI Taxonomy" id="690259"/>
    <lineage>
        <taxon>Eukaryota</taxon>
        <taxon>Fungi</taxon>
        <taxon>Dikarya</taxon>
        <taxon>Ascomycota</taxon>
        <taxon>Pezizomycotina</taxon>
        <taxon>Sordariomycetes</taxon>
        <taxon>Hypocreomycetidae</taxon>
        <taxon>Glomerellales</taxon>
        <taxon>Glomerellaceae</taxon>
        <taxon>Colletotrichum</taxon>
        <taxon>Colletotrichum gloeosporioides species complex</taxon>
    </lineage>
</organism>
<feature type="domain" description="Zn(2)-C6 fungal-type" evidence="6">
    <location>
        <begin position="51"/>
        <end position="79"/>
    </location>
</feature>
<evidence type="ECO:0000256" key="2">
    <source>
        <dbReference type="ARBA" id="ARBA00023125"/>
    </source>
</evidence>
<dbReference type="GO" id="GO:0000981">
    <property type="term" value="F:DNA-binding transcription factor activity, RNA polymerase II-specific"/>
    <property type="evidence" value="ECO:0007669"/>
    <property type="project" value="InterPro"/>
</dbReference>
<dbReference type="InterPro" id="IPR029021">
    <property type="entry name" value="Prot-tyrosine_phosphatase-like"/>
</dbReference>
<dbReference type="InterPro" id="IPR001138">
    <property type="entry name" value="Zn2Cys6_DnaBD"/>
</dbReference>
<evidence type="ECO:0000256" key="1">
    <source>
        <dbReference type="ARBA" id="ARBA00023015"/>
    </source>
</evidence>
<protein>
    <submittedName>
        <fullName evidence="7">Arginine metabolism regulation protein II</fullName>
    </submittedName>
</protein>
<dbReference type="PROSITE" id="PS50048">
    <property type="entry name" value="ZN2_CY6_FUNGAL_2"/>
    <property type="match status" value="1"/>
</dbReference>
<dbReference type="OrthoDB" id="3477330at2759"/>
<dbReference type="SUPFAM" id="SSF57701">
    <property type="entry name" value="Zn2/Cys6 DNA-binding domain"/>
    <property type="match status" value="1"/>
</dbReference>
<dbReference type="Pfam" id="PF13350">
    <property type="entry name" value="Y_phosphatase3"/>
    <property type="match status" value="1"/>
</dbReference>
<keyword evidence="8" id="KW-1185">Reference proteome</keyword>
<dbReference type="SUPFAM" id="SSF52799">
    <property type="entry name" value="(Phosphotyrosine protein) phosphatases II"/>
    <property type="match status" value="1"/>
</dbReference>
<keyword evidence="2" id="KW-0238">DNA-binding</keyword>
<dbReference type="Proteomes" id="UP000711996">
    <property type="component" value="Unassembled WGS sequence"/>
</dbReference>
<dbReference type="PANTHER" id="PTHR31069:SF32">
    <property type="entry name" value="ARGININE METABOLISM REGULATION PROTEIN II"/>
    <property type="match status" value="1"/>
</dbReference>
<evidence type="ECO:0000256" key="3">
    <source>
        <dbReference type="ARBA" id="ARBA00023163"/>
    </source>
</evidence>
<proteinExistence type="predicted"/>
<dbReference type="Gene3D" id="3.90.190.10">
    <property type="entry name" value="Protein tyrosine phosphatase superfamily"/>
    <property type="match status" value="1"/>
</dbReference>
<keyword evidence="1" id="KW-0805">Transcription regulation</keyword>
<dbReference type="Pfam" id="PF11951">
    <property type="entry name" value="Fungal_trans_2"/>
    <property type="match status" value="1"/>
</dbReference>
<feature type="compositionally biased region" description="Low complexity" evidence="5">
    <location>
        <begin position="305"/>
        <end position="318"/>
    </location>
</feature>
<dbReference type="GO" id="GO:0008270">
    <property type="term" value="F:zinc ion binding"/>
    <property type="evidence" value="ECO:0007669"/>
    <property type="project" value="InterPro"/>
</dbReference>
<dbReference type="PROSITE" id="PS00463">
    <property type="entry name" value="ZN2_CY6_FUNGAL_1"/>
    <property type="match status" value="1"/>
</dbReference>
<dbReference type="InterPro" id="IPR026893">
    <property type="entry name" value="Tyr/Ser_Pase_IphP-type"/>
</dbReference>
<dbReference type="InterPro" id="IPR050675">
    <property type="entry name" value="OAF3"/>
</dbReference>
<comment type="caution">
    <text evidence="7">The sequence shown here is derived from an EMBL/GenBank/DDBJ whole genome shotgun (WGS) entry which is preliminary data.</text>
</comment>
<evidence type="ECO:0000256" key="4">
    <source>
        <dbReference type="ARBA" id="ARBA00023242"/>
    </source>
</evidence>
<feature type="region of interest" description="Disordered" evidence="5">
    <location>
        <begin position="292"/>
        <end position="343"/>
    </location>
</feature>
<sequence>MPATTRSRGPSNSGAATRKNQQSQKPSRGKSQSTTASNNAKRVPRSRTFTGCRTCRSRHLKCDEARPICSSCRRLNLVCEGYDGQLLWVPDPLCSASGDQKHASSSHRGTSYRYPLFTEDERNSMAVEIVESMGDRSAGDIVLDLDEKSVHGVDEVCLDGPFGVFRAFEGDSITNSDTSSSPLLQQSESSPTSSPAEALPVLVGGELLDDDVEEVVIEPWSVPDDHIAIEPSFLPGHLDAFGTDAMMNLGQPWMHGEGTGSLSHMMSMDGSFSALDLLFSPISPRTPAMAHIDQAQSHHTHHQQEPNQLQLPDQQQQDTGHVQEDTNNATSPPSDMNLPIPRKVSTPFTNNLPGVTPCLPTHAASLLRYYKSIDSSSSVKGMRISPWQLWLLPCALETFAELSLWNTTTHTRHSILCTLLARSAFHLHRSLKTDEKAASQWLEVGLDYQKSAQSHLKMALQSESDETSQAKYNEILMAILATAMVSVLYNGSRAVKIFLLDAERLIRLRGLSMPRSFNIRVLHHVYTHLRVIAESTDISSDNAPKTGQALSAQAQAQAATEMAVSLRKFRIAEDSLGADLDISREKPAEVGYADIHLDISGHWPVTMYPDIYGVPESLMTLLSQTISFANEKAKLEAIALYDPRVSAGLSRHVKMLEQHIWSWSLDSSDNQSGPSRPRELMNRDARLVDHPIIKSLTLAMHQALIIYFYRRVYNMSAMVIQDAVRKTLDYIQPCLEETADDHDFATSIGWAGFIAACEATTPDLQERGKLILESIDTQGVIFGADKPSVLAQSLHLLGILHHLIVISGMASDSDCSPAQLLEHARTDVRLPVAEPFLSAVLTRPPFINVTGTFNTRDVGLVPGSPIRKGYVFRSGALENLDNVGKQQIAGQLGIKRIFDLRTRHEREMYPEPDVPGCDIMWIPNSFNNTVDINDFVSGGGEEGYCKMYMDIMEIYAPTLKIVLEHVRDRPQEPFLFHCALGRDRTGILAGFLLSLAGANAETIALDYMLSRIGSEPVRELLLQRAVEDNNCDFDVPVFHNLCSLRLSTWQLFMTQVEAKYGGFEKYAMVTLGFSREEIERIVGHLRA</sequence>
<dbReference type="CDD" id="cd00067">
    <property type="entry name" value="GAL4"/>
    <property type="match status" value="1"/>
</dbReference>
<dbReference type="Pfam" id="PF00172">
    <property type="entry name" value="Zn_clus"/>
    <property type="match status" value="1"/>
</dbReference>
<feature type="compositionally biased region" description="Polar residues" evidence="5">
    <location>
        <begin position="1"/>
        <end position="40"/>
    </location>
</feature>
<feature type="compositionally biased region" description="Polar residues" evidence="5">
    <location>
        <begin position="325"/>
        <end position="334"/>
    </location>
</feature>
<evidence type="ECO:0000256" key="5">
    <source>
        <dbReference type="SAM" id="MobiDB-lite"/>
    </source>
</evidence>
<dbReference type="InterPro" id="IPR016130">
    <property type="entry name" value="Tyr_Pase_AS"/>
</dbReference>
<reference evidence="7" key="1">
    <citation type="submission" date="2019-06" db="EMBL/GenBank/DDBJ databases">
        <authorList>
            <person name="Gan P."/>
            <person name="Shirasu K."/>
        </authorList>
    </citation>
    <scope>NUCLEOTIDE SEQUENCE [LARGE SCALE GENOMIC DNA]</scope>
    <source>
        <strain evidence="7">CAD2</strain>
    </source>
</reference>
<dbReference type="InterPro" id="IPR036864">
    <property type="entry name" value="Zn2-C6_fun-type_DNA-bd_sf"/>
</dbReference>
<dbReference type="EMBL" id="QPMT01000024">
    <property type="protein sequence ID" value="KAF4857744.1"/>
    <property type="molecule type" value="Genomic_DNA"/>
</dbReference>
<feature type="region of interest" description="Disordered" evidence="5">
    <location>
        <begin position="1"/>
        <end position="45"/>
    </location>
</feature>
<evidence type="ECO:0000313" key="7">
    <source>
        <dbReference type="EMBL" id="KAF4857744.1"/>
    </source>
</evidence>
<dbReference type="SMART" id="SM00066">
    <property type="entry name" value="GAL4"/>
    <property type="match status" value="1"/>
</dbReference>
<dbReference type="PANTHER" id="PTHR31069">
    <property type="entry name" value="OLEATE-ACTIVATED TRANSCRIPTION FACTOR 1-RELATED"/>
    <property type="match status" value="1"/>
</dbReference>
<dbReference type="InterPro" id="IPR021858">
    <property type="entry name" value="Fun_TF"/>
</dbReference>
<feature type="compositionally biased region" description="Low complexity" evidence="5">
    <location>
        <begin position="178"/>
        <end position="197"/>
    </location>
</feature>
<dbReference type="PROSITE" id="PS00383">
    <property type="entry name" value="TYR_PHOSPHATASE_1"/>
    <property type="match status" value="1"/>
</dbReference>
<dbReference type="Gene3D" id="4.10.240.10">
    <property type="entry name" value="Zn(2)-C6 fungal-type DNA-binding domain"/>
    <property type="match status" value="1"/>
</dbReference>
<dbReference type="AlphaFoldDB" id="A0A9P5K307"/>
<gene>
    <name evidence="7" type="ORF">CGCSCA2_v007827</name>
</gene>
<dbReference type="GO" id="GO:0004721">
    <property type="term" value="F:phosphoprotein phosphatase activity"/>
    <property type="evidence" value="ECO:0007669"/>
    <property type="project" value="InterPro"/>
</dbReference>
<evidence type="ECO:0000259" key="6">
    <source>
        <dbReference type="PROSITE" id="PS50048"/>
    </source>
</evidence>
<feature type="region of interest" description="Disordered" evidence="5">
    <location>
        <begin position="175"/>
        <end position="197"/>
    </location>
</feature>
<keyword evidence="3" id="KW-0804">Transcription</keyword>
<dbReference type="GO" id="GO:0003677">
    <property type="term" value="F:DNA binding"/>
    <property type="evidence" value="ECO:0007669"/>
    <property type="project" value="UniProtKB-KW"/>
</dbReference>
<keyword evidence="4" id="KW-0539">Nucleus</keyword>
<accession>A0A9P5K307</accession>